<dbReference type="Gramene" id="AET5Gv20682100.9">
    <property type="protein sequence ID" value="AET5Gv20682100.9"/>
    <property type="gene ID" value="AET5Gv20682100"/>
</dbReference>
<dbReference type="EnsemblPlants" id="AET5Gv20682100.17">
    <property type="protein sequence ID" value="AET5Gv20682100.17"/>
    <property type="gene ID" value="AET5Gv20682100"/>
</dbReference>
<dbReference type="InterPro" id="IPR021864">
    <property type="entry name" value="DUF3475"/>
</dbReference>
<proteinExistence type="predicted"/>
<reference evidence="3" key="1">
    <citation type="journal article" date="2014" name="Science">
        <title>Ancient hybridizations among the ancestral genomes of bread wheat.</title>
        <authorList>
            <consortium name="International Wheat Genome Sequencing Consortium,"/>
            <person name="Marcussen T."/>
            <person name="Sandve S.R."/>
            <person name="Heier L."/>
            <person name="Spannagl M."/>
            <person name="Pfeifer M."/>
            <person name="Jakobsen K.S."/>
            <person name="Wulff B.B."/>
            <person name="Steuernagel B."/>
            <person name="Mayer K.F."/>
            <person name="Olsen O.A."/>
        </authorList>
    </citation>
    <scope>NUCLEOTIDE SEQUENCE [LARGE SCALE GENOMIC DNA]</scope>
    <source>
        <strain evidence="3">cv. AL8/78</strain>
    </source>
</reference>
<dbReference type="Gene3D" id="1.10.510.10">
    <property type="entry name" value="Transferase(Phosphotransferase) domain 1"/>
    <property type="match status" value="1"/>
</dbReference>
<dbReference type="GO" id="GO:0005524">
    <property type="term" value="F:ATP binding"/>
    <property type="evidence" value="ECO:0007669"/>
    <property type="project" value="InterPro"/>
</dbReference>
<dbReference type="SUPFAM" id="SSF56112">
    <property type="entry name" value="Protein kinase-like (PK-like)"/>
    <property type="match status" value="1"/>
</dbReference>
<dbReference type="Gramene" id="AET5Gv20682100.1">
    <property type="protein sequence ID" value="AET5Gv20682100.1"/>
    <property type="gene ID" value="AET5Gv20682100"/>
</dbReference>
<dbReference type="EnsemblPlants" id="AET5Gv20682100.1">
    <property type="protein sequence ID" value="AET5Gv20682100.1"/>
    <property type="gene ID" value="AET5Gv20682100"/>
</dbReference>
<dbReference type="Proteomes" id="UP000015105">
    <property type="component" value="Chromosome 5D"/>
</dbReference>
<dbReference type="GO" id="GO:0045927">
    <property type="term" value="P:positive regulation of growth"/>
    <property type="evidence" value="ECO:0007669"/>
    <property type="project" value="InterPro"/>
</dbReference>
<dbReference type="InterPro" id="IPR045021">
    <property type="entry name" value="PSI1/2/3"/>
</dbReference>
<dbReference type="EnsemblPlants" id="AET5Gv20682100.21">
    <property type="protein sequence ID" value="AET5Gv20682100.21"/>
    <property type="gene ID" value="AET5Gv20682100"/>
</dbReference>
<sequence length="328" mass="37108">MIIWSPSLQILACLGSLANKSLELSLKVVGVHCKLFLRTSLLLDLVYKNVSLFLCSGYMAPEYITNGVISTKSDIYSLGIIIVELMTGSREYPHSSEAPFEHFIENMVGNWRHILEKTMGHKTQEICSQQVNRCIALGLKCLNPDPNERPSAWDMLQTLNELESTNGCFDKNDGPAVVTYESEVDTILGRGDVDSSNLAAKFDRILSRAFAPGSGNMSTVFRSAPKGRRILIQAFEVANTIVMASNLIKSLSKQRIRHLKEGVLRSEGVRCLISEDYSQLSILIEDEIREELRRFCKEVARFGDLCEDPQWHNLDRYFRRWFCTDSDI</sequence>
<dbReference type="Gramene" id="AET5Gv20682100.24">
    <property type="protein sequence ID" value="AET5Gv20682100.24"/>
    <property type="gene ID" value="AET5Gv20682100"/>
</dbReference>
<dbReference type="InterPro" id="IPR011009">
    <property type="entry name" value="Kinase-like_dom_sf"/>
</dbReference>
<dbReference type="EnsemblPlants" id="AET5Gv20682100.14">
    <property type="protein sequence ID" value="AET5Gv20682100.14"/>
    <property type="gene ID" value="AET5Gv20682100"/>
</dbReference>
<dbReference type="Pfam" id="PF11961">
    <property type="entry name" value="DUF3475"/>
    <property type="match status" value="1"/>
</dbReference>
<dbReference type="EnsemblPlants" id="AET5Gv20682100.9">
    <property type="protein sequence ID" value="AET5Gv20682100.9"/>
    <property type="gene ID" value="AET5Gv20682100"/>
</dbReference>
<evidence type="ECO:0000259" key="1">
    <source>
        <dbReference type="PROSITE" id="PS50011"/>
    </source>
</evidence>
<dbReference type="Gramene" id="AET5Gv20682100.14">
    <property type="protein sequence ID" value="AET5Gv20682100.14"/>
    <property type="gene ID" value="AET5Gv20682100"/>
</dbReference>
<dbReference type="EnsemblPlants" id="AET5Gv20682100.24">
    <property type="protein sequence ID" value="AET5Gv20682100.24"/>
    <property type="gene ID" value="AET5Gv20682100"/>
</dbReference>
<reference evidence="3" key="2">
    <citation type="journal article" date="2017" name="Nat. Plants">
        <title>The Aegilops tauschii genome reveals multiple impacts of transposons.</title>
        <authorList>
            <person name="Zhao G."/>
            <person name="Zou C."/>
            <person name="Li K."/>
            <person name="Wang K."/>
            <person name="Li T."/>
            <person name="Gao L."/>
            <person name="Zhang X."/>
            <person name="Wang H."/>
            <person name="Yang Z."/>
            <person name="Liu X."/>
            <person name="Jiang W."/>
            <person name="Mao L."/>
            <person name="Kong X."/>
            <person name="Jiao Y."/>
            <person name="Jia J."/>
        </authorList>
    </citation>
    <scope>NUCLEOTIDE SEQUENCE [LARGE SCALE GENOMIC DNA]</scope>
    <source>
        <strain evidence="3">cv. AL8/78</strain>
    </source>
</reference>
<reference evidence="2" key="3">
    <citation type="journal article" date="2017" name="Nature">
        <title>Genome sequence of the progenitor of the wheat D genome Aegilops tauschii.</title>
        <authorList>
            <person name="Luo M.C."/>
            <person name="Gu Y.Q."/>
            <person name="Puiu D."/>
            <person name="Wang H."/>
            <person name="Twardziok S.O."/>
            <person name="Deal K.R."/>
            <person name="Huo N."/>
            <person name="Zhu T."/>
            <person name="Wang L."/>
            <person name="Wang Y."/>
            <person name="McGuire P.E."/>
            <person name="Liu S."/>
            <person name="Long H."/>
            <person name="Ramasamy R.K."/>
            <person name="Rodriguez J.C."/>
            <person name="Van S.L."/>
            <person name="Yuan L."/>
            <person name="Wang Z."/>
            <person name="Xia Z."/>
            <person name="Xiao L."/>
            <person name="Anderson O.D."/>
            <person name="Ouyang S."/>
            <person name="Liang Y."/>
            <person name="Zimin A.V."/>
            <person name="Pertea G."/>
            <person name="Qi P."/>
            <person name="Bennetzen J.L."/>
            <person name="Dai X."/>
            <person name="Dawson M.W."/>
            <person name="Muller H.G."/>
            <person name="Kugler K."/>
            <person name="Rivarola-Duarte L."/>
            <person name="Spannagl M."/>
            <person name="Mayer K.F.X."/>
            <person name="Lu F.H."/>
            <person name="Bevan M.W."/>
            <person name="Leroy P."/>
            <person name="Li P."/>
            <person name="You F.M."/>
            <person name="Sun Q."/>
            <person name="Liu Z."/>
            <person name="Lyons E."/>
            <person name="Wicker T."/>
            <person name="Salzberg S.L."/>
            <person name="Devos K.M."/>
            <person name="Dvorak J."/>
        </authorList>
    </citation>
    <scope>NUCLEOTIDE SEQUENCE [LARGE SCALE GENOMIC DNA]</scope>
    <source>
        <strain evidence="2">cv. AL8/78</strain>
    </source>
</reference>
<evidence type="ECO:0000313" key="2">
    <source>
        <dbReference type="EnsemblPlants" id="AET5Gv20682100.9"/>
    </source>
</evidence>
<feature type="domain" description="Protein kinase" evidence="1">
    <location>
        <begin position="1"/>
        <end position="163"/>
    </location>
</feature>
<dbReference type="GO" id="GO:0004672">
    <property type="term" value="F:protein kinase activity"/>
    <property type="evidence" value="ECO:0007669"/>
    <property type="project" value="InterPro"/>
</dbReference>
<dbReference type="Gramene" id="AET5Gv20682100.21">
    <property type="protein sequence ID" value="AET5Gv20682100.21"/>
    <property type="gene ID" value="AET5Gv20682100"/>
</dbReference>
<organism evidence="2 3">
    <name type="scientific">Aegilops tauschii subsp. strangulata</name>
    <name type="common">Goatgrass</name>
    <dbReference type="NCBI Taxonomy" id="200361"/>
    <lineage>
        <taxon>Eukaryota</taxon>
        <taxon>Viridiplantae</taxon>
        <taxon>Streptophyta</taxon>
        <taxon>Embryophyta</taxon>
        <taxon>Tracheophyta</taxon>
        <taxon>Spermatophyta</taxon>
        <taxon>Magnoliopsida</taxon>
        <taxon>Liliopsida</taxon>
        <taxon>Poales</taxon>
        <taxon>Poaceae</taxon>
        <taxon>BOP clade</taxon>
        <taxon>Pooideae</taxon>
        <taxon>Triticodae</taxon>
        <taxon>Triticeae</taxon>
        <taxon>Triticinae</taxon>
        <taxon>Aegilops</taxon>
    </lineage>
</organism>
<dbReference type="EnsemblPlants" id="AET5Gv20682100.10">
    <property type="protein sequence ID" value="AET5Gv20682100.10"/>
    <property type="gene ID" value="AET5Gv20682100"/>
</dbReference>
<dbReference type="EnsemblPlants" id="AET5Gv20682100.22">
    <property type="protein sequence ID" value="AET5Gv20682100.22"/>
    <property type="gene ID" value="AET5Gv20682100"/>
</dbReference>
<dbReference type="PANTHER" id="PTHR31730">
    <property type="entry name" value="OS01G0873900 PROTEIN"/>
    <property type="match status" value="1"/>
</dbReference>
<keyword evidence="3" id="KW-1185">Reference proteome</keyword>
<reference evidence="2" key="5">
    <citation type="journal article" date="2021" name="G3 (Bethesda)">
        <title>Aegilops tauschii genome assembly Aet v5.0 features greater sequence contiguity and improved annotation.</title>
        <authorList>
            <person name="Wang L."/>
            <person name="Zhu T."/>
            <person name="Rodriguez J.C."/>
            <person name="Deal K.R."/>
            <person name="Dubcovsky J."/>
            <person name="McGuire P.E."/>
            <person name="Lux T."/>
            <person name="Spannagl M."/>
            <person name="Mayer K.F.X."/>
            <person name="Baldrich P."/>
            <person name="Meyers B.C."/>
            <person name="Huo N."/>
            <person name="Gu Y.Q."/>
            <person name="Zhou H."/>
            <person name="Devos K.M."/>
            <person name="Bennetzen J.L."/>
            <person name="Unver T."/>
            <person name="Budak H."/>
            <person name="Gulick P.J."/>
            <person name="Galiba G."/>
            <person name="Kalapos B."/>
            <person name="Nelson D.R."/>
            <person name="Li P."/>
            <person name="You F.M."/>
            <person name="Luo M.C."/>
            <person name="Dvorak J."/>
        </authorList>
    </citation>
    <scope>NUCLEOTIDE SEQUENCE [LARGE SCALE GENOMIC DNA]</scope>
    <source>
        <strain evidence="2">cv. AL8/78</strain>
    </source>
</reference>
<dbReference type="Gramene" id="AET5Gv20682100.10">
    <property type="protein sequence ID" value="AET5Gv20682100.10"/>
    <property type="gene ID" value="AET5Gv20682100"/>
</dbReference>
<dbReference type="PROSITE" id="PS50011">
    <property type="entry name" value="PROTEIN_KINASE_DOM"/>
    <property type="match status" value="1"/>
</dbReference>
<dbReference type="PANTHER" id="PTHR31730:SF19">
    <property type="entry name" value="PROTEIN KINASE DOMAIN-CONTAINING PROTEIN"/>
    <property type="match status" value="1"/>
</dbReference>
<name>A0A453L9P2_AEGTS</name>
<dbReference type="InterPro" id="IPR000719">
    <property type="entry name" value="Prot_kinase_dom"/>
</dbReference>
<dbReference type="AlphaFoldDB" id="A0A453L9P2"/>
<evidence type="ECO:0000313" key="3">
    <source>
        <dbReference type="Proteomes" id="UP000015105"/>
    </source>
</evidence>
<protein>
    <recommendedName>
        <fullName evidence="1">Protein kinase domain-containing protein</fullName>
    </recommendedName>
</protein>
<reference evidence="2" key="4">
    <citation type="submission" date="2019-03" db="UniProtKB">
        <authorList>
            <consortium name="EnsemblPlants"/>
        </authorList>
    </citation>
    <scope>IDENTIFICATION</scope>
</reference>
<dbReference type="Gramene" id="AET5Gv20682100.17">
    <property type="protein sequence ID" value="AET5Gv20682100.17"/>
    <property type="gene ID" value="AET5Gv20682100"/>
</dbReference>
<accession>A0A453L9P2</accession>
<dbReference type="Gramene" id="AET5Gv20682100.22">
    <property type="protein sequence ID" value="AET5Gv20682100.22"/>
    <property type="gene ID" value="AET5Gv20682100"/>
</dbReference>
<dbReference type="Pfam" id="PF00069">
    <property type="entry name" value="Pkinase"/>
    <property type="match status" value="1"/>
</dbReference>